<reference evidence="9" key="1">
    <citation type="submission" date="2018-12" db="EMBL/GenBank/DDBJ databases">
        <title>Complete genome sequencing of Jeotgalibaca sp. H21T32.</title>
        <authorList>
            <person name="Bae J.-W."/>
            <person name="Lee S.-Y."/>
        </authorList>
    </citation>
    <scope>NUCLEOTIDE SEQUENCE [LARGE SCALE GENOMIC DNA]</scope>
    <source>
        <strain evidence="9">H21T32</strain>
    </source>
</reference>
<evidence type="ECO:0000256" key="3">
    <source>
        <dbReference type="ARBA" id="ARBA00012670"/>
    </source>
</evidence>
<dbReference type="InterPro" id="IPR010720">
    <property type="entry name" value="Alpha-L-AF_C"/>
</dbReference>
<dbReference type="PANTHER" id="PTHR31776">
    <property type="entry name" value="ALPHA-L-ARABINOFURANOSIDASE 1"/>
    <property type="match status" value="1"/>
</dbReference>
<dbReference type="GO" id="GO:0046373">
    <property type="term" value="P:L-arabinose metabolic process"/>
    <property type="evidence" value="ECO:0007669"/>
    <property type="project" value="InterPro"/>
</dbReference>
<accession>A0A3Q9BJ58</accession>
<evidence type="ECO:0000256" key="2">
    <source>
        <dbReference type="ARBA" id="ARBA00007186"/>
    </source>
</evidence>
<evidence type="ECO:0000259" key="7">
    <source>
        <dbReference type="SMART" id="SM00813"/>
    </source>
</evidence>
<dbReference type="PANTHER" id="PTHR31776:SF0">
    <property type="entry name" value="ALPHA-L-ARABINOFURANOSIDASE 1"/>
    <property type="match status" value="1"/>
</dbReference>
<dbReference type="Gene3D" id="2.60.120.260">
    <property type="entry name" value="Galactose-binding domain-like"/>
    <property type="match status" value="1"/>
</dbReference>
<dbReference type="EC" id="3.2.1.55" evidence="3"/>
<dbReference type="RefSeq" id="WP_126108681.1">
    <property type="nucleotide sequence ID" value="NZ_CP034465.1"/>
</dbReference>
<evidence type="ECO:0000256" key="1">
    <source>
        <dbReference type="ARBA" id="ARBA00001462"/>
    </source>
</evidence>
<dbReference type="InterPro" id="IPR055235">
    <property type="entry name" value="ASD1_cat"/>
</dbReference>
<keyword evidence="9" id="KW-1185">Reference proteome</keyword>
<evidence type="ECO:0000313" key="8">
    <source>
        <dbReference type="EMBL" id="AZP03590.1"/>
    </source>
</evidence>
<dbReference type="AlphaFoldDB" id="A0A3Q9BJ58"/>
<evidence type="ECO:0000313" key="9">
    <source>
        <dbReference type="Proteomes" id="UP000273326"/>
    </source>
</evidence>
<sequence length="772" mass="88942">MIKIKLNYEEKLTPLNDLYGLFFEDLNHAADGGLYAEMIHNRSFEFCKFDNPTYHSLYAWEDVKGEDIQERSVELRILSDDPLHPKNSKYLKINSLNEIIIRNRGYNKGLYLQEGEVYRVSFFAKPDFKGQKVTLQLEDVSGQVYSETTVKITEEGWTNYQVEMIPTQTVVEGRLALIFPPVTDLAIDMISVFPKATFKGRKNGCRKDLAEKLAAMKPKFMRFPGGCLVHDGSLSSDDHDSMYRWKNTIGSVEERPTKRTAWGYNQSLGLGFFEYFQLCEDLEAKPIPVLPAGWDPHHQRGVPFDELGPWVQDALDLIEFANGDVTSTWGKVRAEMGHPESFKLEYLGIGNEEVGQEFFDRYVYFHQAIREAYPNIKLINSSGPFSAGSEYDRGWDSARKQQSDIIDEHYYASPEWFLANHHRYDSFNPKGPKVFLGEYAAKGNQWWNALAEASYMIGLERNADKVALACYAPLFANIDYVNWAPDLIWFDQEKVYGSINYEVQKLFMTQQGTYNVSFEIEEMPDSVILEDNPIIGEFGLSGDWADITIESLTVTDKETGESIYYDTQSIKDNQQKILGTINSKHYTITFDFTKTGGKWDKGFKFLFGRKDDQNQYGWSLGGWQNQDCLISNHKNGSDSVLTQSIWKVETNKKYFCCLEVENRQIVTTINGEIFNETEDLPLVIKPAYINSVYDQEKDVYRLKIVNVREESFLFELDNSWERIDLTQLSAALDAENSLEDPQQVIITKESIKENRKEFKVEPYSVLFLEIKI</sequence>
<dbReference type="Pfam" id="PF06964">
    <property type="entry name" value="Alpha-L-AF_C"/>
    <property type="match status" value="1"/>
</dbReference>
<feature type="domain" description="Alpha-L-arabinofuranosidase C-terminal" evidence="7">
    <location>
        <begin position="437"/>
        <end position="764"/>
    </location>
</feature>
<keyword evidence="4" id="KW-0732">Signal</keyword>
<dbReference type="SUPFAM" id="SSF49785">
    <property type="entry name" value="Galactose-binding domain-like"/>
    <property type="match status" value="1"/>
</dbReference>
<dbReference type="EMBL" id="CP034465">
    <property type="protein sequence ID" value="AZP03590.1"/>
    <property type="molecule type" value="Genomic_DNA"/>
</dbReference>
<comment type="catalytic activity">
    <reaction evidence="1">
        <text>Hydrolysis of terminal non-reducing alpha-L-arabinofuranoside residues in alpha-L-arabinosides.</text>
        <dbReference type="EC" id="3.2.1.55"/>
    </reaction>
</comment>
<dbReference type="Gene3D" id="3.20.20.80">
    <property type="entry name" value="Glycosidases"/>
    <property type="match status" value="1"/>
</dbReference>
<dbReference type="SMART" id="SM00813">
    <property type="entry name" value="Alpha-L-AF_C"/>
    <property type="match status" value="1"/>
</dbReference>
<proteinExistence type="inferred from homology"/>
<dbReference type="Gene3D" id="2.60.120.560">
    <property type="entry name" value="Exo-inulinase, domain 1"/>
    <property type="match status" value="1"/>
</dbReference>
<gene>
    <name evidence="8" type="ORF">EJN90_02285</name>
</gene>
<evidence type="ECO:0000256" key="5">
    <source>
        <dbReference type="ARBA" id="ARBA00022801"/>
    </source>
</evidence>
<dbReference type="InterPro" id="IPR017853">
    <property type="entry name" value="GH"/>
</dbReference>
<name>A0A3Q9BJ58_9LACT</name>
<dbReference type="OrthoDB" id="9758333at2"/>
<keyword evidence="6" id="KW-0325">Glycoprotein</keyword>
<evidence type="ECO:0000256" key="6">
    <source>
        <dbReference type="ARBA" id="ARBA00023180"/>
    </source>
</evidence>
<keyword evidence="5" id="KW-0378">Hydrolase</keyword>
<dbReference type="Pfam" id="PF22848">
    <property type="entry name" value="ASD1_dom"/>
    <property type="match status" value="1"/>
</dbReference>
<dbReference type="SUPFAM" id="SSF51445">
    <property type="entry name" value="(Trans)glycosidases"/>
    <property type="match status" value="1"/>
</dbReference>
<comment type="similarity">
    <text evidence="2">Belongs to the glycosyl hydrolase 51 family.</text>
</comment>
<protein>
    <recommendedName>
        <fullName evidence="3">non-reducing end alpha-L-arabinofuranosidase</fullName>
        <ecNumber evidence="3">3.2.1.55</ecNumber>
    </recommendedName>
</protein>
<organism evidence="8 9">
    <name type="scientific">Jeotgalibaca ciconiae</name>
    <dbReference type="NCBI Taxonomy" id="2496265"/>
    <lineage>
        <taxon>Bacteria</taxon>
        <taxon>Bacillati</taxon>
        <taxon>Bacillota</taxon>
        <taxon>Bacilli</taxon>
        <taxon>Lactobacillales</taxon>
        <taxon>Carnobacteriaceae</taxon>
        <taxon>Jeotgalibaca</taxon>
    </lineage>
</organism>
<dbReference type="GO" id="GO:0046556">
    <property type="term" value="F:alpha-L-arabinofuranosidase activity"/>
    <property type="evidence" value="ECO:0007669"/>
    <property type="project" value="UniProtKB-EC"/>
</dbReference>
<dbReference type="InterPro" id="IPR051563">
    <property type="entry name" value="Glycosyl_Hydrolase_51"/>
</dbReference>
<dbReference type="Proteomes" id="UP000273326">
    <property type="component" value="Chromosome"/>
</dbReference>
<evidence type="ECO:0000256" key="4">
    <source>
        <dbReference type="ARBA" id="ARBA00022729"/>
    </source>
</evidence>
<dbReference type="KEGG" id="jeh:EJN90_02285"/>
<dbReference type="InterPro" id="IPR008979">
    <property type="entry name" value="Galactose-bd-like_sf"/>
</dbReference>